<feature type="compositionally biased region" description="Basic and acidic residues" evidence="3">
    <location>
        <begin position="437"/>
        <end position="446"/>
    </location>
</feature>
<gene>
    <name evidence="5" type="ORF">JDV02_010138</name>
</gene>
<evidence type="ECO:0000256" key="3">
    <source>
        <dbReference type="SAM" id="MobiDB-lite"/>
    </source>
</evidence>
<dbReference type="InterPro" id="IPR035979">
    <property type="entry name" value="RBD_domain_sf"/>
</dbReference>
<evidence type="ECO:0000256" key="1">
    <source>
        <dbReference type="ARBA" id="ARBA00022884"/>
    </source>
</evidence>
<dbReference type="KEGG" id="ptkz:JDV02_010138"/>
<feature type="compositionally biased region" description="Polar residues" evidence="3">
    <location>
        <begin position="625"/>
        <end position="637"/>
    </location>
</feature>
<proteinExistence type="predicted"/>
<feature type="region of interest" description="Disordered" evidence="3">
    <location>
        <begin position="410"/>
        <end position="466"/>
    </location>
</feature>
<dbReference type="Proteomes" id="UP000829364">
    <property type="component" value="Chromosome 11"/>
</dbReference>
<keyword evidence="1 2" id="KW-0694">RNA-binding</keyword>
<feature type="domain" description="RRM" evidence="4">
    <location>
        <begin position="139"/>
        <end position="217"/>
    </location>
</feature>
<dbReference type="InterPro" id="IPR012677">
    <property type="entry name" value="Nucleotide-bd_a/b_plait_sf"/>
</dbReference>
<dbReference type="OrthoDB" id="410044at2759"/>
<dbReference type="PANTHER" id="PTHR48025">
    <property type="entry name" value="OS02G0815200 PROTEIN"/>
    <property type="match status" value="1"/>
</dbReference>
<dbReference type="AlphaFoldDB" id="A0A9Q8QQ58"/>
<feature type="domain" description="RRM" evidence="4">
    <location>
        <begin position="324"/>
        <end position="405"/>
    </location>
</feature>
<feature type="compositionally biased region" description="Low complexity" evidence="3">
    <location>
        <begin position="605"/>
        <end position="620"/>
    </location>
</feature>
<dbReference type="Gene3D" id="3.30.70.330">
    <property type="match status" value="2"/>
</dbReference>
<dbReference type="PANTHER" id="PTHR48025:SF1">
    <property type="entry name" value="RRM DOMAIN-CONTAINING PROTEIN"/>
    <property type="match status" value="1"/>
</dbReference>
<dbReference type="Pfam" id="PF00076">
    <property type="entry name" value="RRM_1"/>
    <property type="match status" value="2"/>
</dbReference>
<feature type="region of interest" description="Disordered" evidence="3">
    <location>
        <begin position="490"/>
        <end position="526"/>
    </location>
</feature>
<dbReference type="InterPro" id="IPR000504">
    <property type="entry name" value="RRM_dom"/>
</dbReference>
<evidence type="ECO:0000313" key="5">
    <source>
        <dbReference type="EMBL" id="UNI24388.1"/>
    </source>
</evidence>
<evidence type="ECO:0000313" key="6">
    <source>
        <dbReference type="Proteomes" id="UP000829364"/>
    </source>
</evidence>
<dbReference type="CDD" id="cd00590">
    <property type="entry name" value="RRM_SF"/>
    <property type="match status" value="1"/>
</dbReference>
<feature type="compositionally biased region" description="Polar residues" evidence="3">
    <location>
        <begin position="503"/>
        <end position="526"/>
    </location>
</feature>
<keyword evidence="6" id="KW-1185">Reference proteome</keyword>
<dbReference type="GeneID" id="72072083"/>
<evidence type="ECO:0000259" key="4">
    <source>
        <dbReference type="PROSITE" id="PS50102"/>
    </source>
</evidence>
<dbReference type="SMART" id="SM00360">
    <property type="entry name" value="RRM"/>
    <property type="match status" value="2"/>
</dbReference>
<dbReference type="RefSeq" id="XP_047847869.1">
    <property type="nucleotide sequence ID" value="XM_047991856.1"/>
</dbReference>
<sequence>MSPTTPQSGKQPSLGEALALHSVRKTASCEPLGKDALASSDEDSNRGGGARFETSSDILSPFPVSRLQAMKLTSDDDTPRSNRSSNFMGFGSTDDGDVFTDGSNEDTRPDPRGIVATGLTVYSDNRNKIDPQTMYAGSACMFVANLPQQFSDHELEEEVTRVFGRFGTVFVKIKRDGRHMPFAFCQYRFDEEAQRAMREGKGTTVLGRPCRTEMARAQSSFIVYKHSGQRTRHSEASDLLRRLGEISKVELLEEGLRLAAGLPQAVVVTYKMYDAKRDPPRVFANDPTYCVKVFDPKTLSPEGPGSAFRPRERNFLRQYDKDRRSAYMGNLPPTMTKDVLQSLASSCGQVLEVQLHCKDVPGVTGQKTCFAFVEFARPDSPDELIEAMNKTFIDDYCIRVERKEPRMIDTPRRVAPSGGPFRNMQTLTRRPRVGSFELERPSDRHPGTASGPMGPSGRRTHNLQDVGPPEVVAKKSVEFDLNHRIVSSSTIDSDDSAAEAKSPTKTVAATNESATPSSSTAGNVTTATPAEAMTPYPMIPWMPYHPWPYPYMTAPLSPQPSPPGMYPGYMPHTMYPGFDMLGPMMFSPGPMMPAFSGFPGPTDAPNNPSTNPSSTPSNNSHQADESTSAADENNLESQKTERPTQ</sequence>
<name>A0A9Q8QQ58_9HYPO</name>
<dbReference type="SUPFAM" id="SSF54928">
    <property type="entry name" value="RNA-binding domain, RBD"/>
    <property type="match status" value="2"/>
</dbReference>
<protein>
    <recommendedName>
        <fullName evidence="4">RRM domain-containing protein</fullName>
    </recommendedName>
</protein>
<feature type="region of interest" description="Disordered" evidence="3">
    <location>
        <begin position="26"/>
        <end position="57"/>
    </location>
</feature>
<feature type="region of interest" description="Disordered" evidence="3">
    <location>
        <begin position="596"/>
        <end position="645"/>
    </location>
</feature>
<reference evidence="5" key="1">
    <citation type="submission" date="2021-11" db="EMBL/GenBank/DDBJ databases">
        <title>Purpureocillium_takamizusanense_genome.</title>
        <authorList>
            <person name="Nguyen N.-H."/>
        </authorList>
    </citation>
    <scope>NUCLEOTIDE SEQUENCE</scope>
    <source>
        <strain evidence="5">PT3</strain>
    </source>
</reference>
<dbReference type="EMBL" id="CP086364">
    <property type="protein sequence ID" value="UNI24388.1"/>
    <property type="molecule type" value="Genomic_DNA"/>
</dbReference>
<dbReference type="PROSITE" id="PS50102">
    <property type="entry name" value="RRM"/>
    <property type="match status" value="2"/>
</dbReference>
<accession>A0A9Q8QQ58</accession>
<feature type="region of interest" description="Disordered" evidence="3">
    <location>
        <begin position="71"/>
        <end position="115"/>
    </location>
</feature>
<organism evidence="5 6">
    <name type="scientific">Purpureocillium takamizusanense</name>
    <dbReference type="NCBI Taxonomy" id="2060973"/>
    <lineage>
        <taxon>Eukaryota</taxon>
        <taxon>Fungi</taxon>
        <taxon>Dikarya</taxon>
        <taxon>Ascomycota</taxon>
        <taxon>Pezizomycotina</taxon>
        <taxon>Sordariomycetes</taxon>
        <taxon>Hypocreomycetidae</taxon>
        <taxon>Hypocreales</taxon>
        <taxon>Ophiocordycipitaceae</taxon>
        <taxon>Purpureocillium</taxon>
    </lineage>
</organism>
<evidence type="ECO:0000256" key="2">
    <source>
        <dbReference type="PROSITE-ProRule" id="PRU00176"/>
    </source>
</evidence>
<dbReference type="GO" id="GO:0003729">
    <property type="term" value="F:mRNA binding"/>
    <property type="evidence" value="ECO:0007669"/>
    <property type="project" value="TreeGrafter"/>
</dbReference>
<dbReference type="InterPro" id="IPR050502">
    <property type="entry name" value="Euk_RNA-bind_prot"/>
</dbReference>